<protein>
    <submittedName>
        <fullName evidence="2">Siphovirus ReqiPepy6 Gp37-like family protein</fullName>
    </submittedName>
</protein>
<name>A0AAE4I490_9ENTE</name>
<organism evidence="2 3">
    <name type="scientific">Enterococcus pseudoavium</name>
    <dbReference type="NCBI Taxonomy" id="44007"/>
    <lineage>
        <taxon>Bacteria</taxon>
        <taxon>Bacillati</taxon>
        <taxon>Bacillota</taxon>
        <taxon>Bacilli</taxon>
        <taxon>Lactobacillales</taxon>
        <taxon>Enterococcaceae</taxon>
        <taxon>Enterococcus</taxon>
    </lineage>
</organism>
<evidence type="ECO:0000259" key="1">
    <source>
        <dbReference type="Pfam" id="PF14594"/>
    </source>
</evidence>
<accession>A0AAE4I490</accession>
<dbReference type="AlphaFoldDB" id="A0AAE4I490"/>
<proteinExistence type="predicted"/>
<feature type="domain" description="Gp28/Gp37-like" evidence="1">
    <location>
        <begin position="15"/>
        <end position="350"/>
    </location>
</feature>
<gene>
    <name evidence="2" type="ORF">P7H00_11165</name>
</gene>
<dbReference type="Pfam" id="PF14594">
    <property type="entry name" value="Sipho_Gp37"/>
    <property type="match status" value="1"/>
</dbReference>
<reference evidence="2" key="1">
    <citation type="submission" date="2023-03" db="EMBL/GenBank/DDBJ databases">
        <authorList>
            <person name="Shen W."/>
            <person name="Cai J."/>
        </authorList>
    </citation>
    <scope>NUCLEOTIDE SEQUENCE</scope>
    <source>
        <strain evidence="2">P69-2</strain>
    </source>
</reference>
<evidence type="ECO:0000313" key="2">
    <source>
        <dbReference type="EMBL" id="MDT2737670.1"/>
    </source>
</evidence>
<dbReference type="RefSeq" id="WP_311797298.1">
    <property type="nucleotide sequence ID" value="NZ_JARQAI010000018.1"/>
</dbReference>
<comment type="caution">
    <text evidence="2">The sequence shown here is derived from an EMBL/GenBank/DDBJ whole genome shotgun (WGS) entry which is preliminary data.</text>
</comment>
<dbReference type="Proteomes" id="UP001180842">
    <property type="component" value="Unassembled WGS sequence"/>
</dbReference>
<sequence>MELEIFKQSEKDQWTFQSVGVFDGFKSLTVTLNYYTYSTFELVVGLTPANIKYFIPETCIYMEGLYFYVDYAVVSDAATAELKVTGKSLLGKSLIRIVARNYAKNARPEQIVTDHLNNELIKPSDTKRQIKYLKLAETPNLGLGSTDYQNSYGIVSEEIETLCTSYDFGIREVATQLGNPGNTLTIYKGEDKSKIIEFSDDFENITKAGYQNNNFDESSTAYVYGEGEGSARKSVKVGDDKSGLDRKELYVDARDLQQKGGESGDMSDSQYINALKTRGNQKLTERKRVLTLTGETPVSSKLFKLGEDYWLGDVVTIKSELFNLRKESTITSIKKTYDHTGLYIEPIFGKETPTVYDILGR</sequence>
<evidence type="ECO:0000313" key="3">
    <source>
        <dbReference type="Proteomes" id="UP001180842"/>
    </source>
</evidence>
<dbReference type="EMBL" id="JARQAI010000018">
    <property type="protein sequence ID" value="MDT2737670.1"/>
    <property type="molecule type" value="Genomic_DNA"/>
</dbReference>
<dbReference type="InterPro" id="IPR029432">
    <property type="entry name" value="Gp28/Gp37-like_dom"/>
</dbReference>